<dbReference type="Gene3D" id="1.25.40.10">
    <property type="entry name" value="Tetratricopeptide repeat domain"/>
    <property type="match status" value="1"/>
</dbReference>
<sequence length="190" mass="20577">MKTLRPLLITAFLPLTAPTAALASECPAAPDHSEALAQLLNKVRVAPDARAGQALSDQMWALWATAPDETAQEALDAGMAKRSSYDFIGAIAEFDRLIAYCPDYAEGYNQRAFVLFLQQDYAAALADLDRALHRSPTHVAALAGKALTLMGLNRLEEGQSVLRQALALNPWLPERNLVLPSSPAPLEQEL</sequence>
<proteinExistence type="predicted"/>
<accession>A0A0P1FWU0</accession>
<dbReference type="InterPro" id="IPR019734">
    <property type="entry name" value="TPR_rpt"/>
</dbReference>
<dbReference type="PANTHER" id="PTHR44858">
    <property type="entry name" value="TETRATRICOPEPTIDE REPEAT PROTEIN 6"/>
    <property type="match status" value="1"/>
</dbReference>
<feature type="chain" id="PRO_5009792577" evidence="3">
    <location>
        <begin position="24"/>
        <end position="190"/>
    </location>
</feature>
<reference evidence="5 7" key="1">
    <citation type="submission" date="2015-09" db="EMBL/GenBank/DDBJ databases">
        <authorList>
            <consortium name="Swine Surveillance"/>
        </authorList>
    </citation>
    <scope>NUCLEOTIDE SEQUENCE [LARGE SCALE GENOMIC DNA]</scope>
    <source>
        <strain evidence="5 7">5120</strain>
    </source>
</reference>
<organism evidence="5 7">
    <name type="scientific">Thalassovita autumnalis</name>
    <dbReference type="NCBI Taxonomy" id="2072972"/>
    <lineage>
        <taxon>Bacteria</taxon>
        <taxon>Pseudomonadati</taxon>
        <taxon>Pseudomonadota</taxon>
        <taxon>Alphaproteobacteria</taxon>
        <taxon>Rhodobacterales</taxon>
        <taxon>Roseobacteraceae</taxon>
        <taxon>Thalassovita</taxon>
    </lineage>
</organism>
<gene>
    <name evidence="4" type="ORF">TL5118_02501</name>
    <name evidence="5" type="ORF">TL5120_03179</name>
</gene>
<evidence type="ECO:0000256" key="1">
    <source>
        <dbReference type="ARBA" id="ARBA00022737"/>
    </source>
</evidence>
<keyword evidence="3" id="KW-0732">Signal</keyword>
<dbReference type="PANTHER" id="PTHR44858:SF1">
    <property type="entry name" value="UDP-N-ACETYLGLUCOSAMINE--PEPTIDE N-ACETYLGLUCOSAMINYLTRANSFERASE SPINDLY-RELATED"/>
    <property type="match status" value="1"/>
</dbReference>
<keyword evidence="1" id="KW-0677">Repeat</keyword>
<dbReference type="OrthoDB" id="9815010at2"/>
<evidence type="ECO:0000256" key="3">
    <source>
        <dbReference type="SAM" id="SignalP"/>
    </source>
</evidence>
<dbReference type="Proteomes" id="UP000051887">
    <property type="component" value="Unassembled WGS sequence"/>
</dbReference>
<dbReference type="InterPro" id="IPR011990">
    <property type="entry name" value="TPR-like_helical_dom_sf"/>
</dbReference>
<dbReference type="Proteomes" id="UP000051086">
    <property type="component" value="Unassembled WGS sequence"/>
</dbReference>
<keyword evidence="2" id="KW-0802">TPR repeat</keyword>
<evidence type="ECO:0000313" key="5">
    <source>
        <dbReference type="EMBL" id="CUH73371.1"/>
    </source>
</evidence>
<reference evidence="4 6" key="2">
    <citation type="submission" date="2015-09" db="EMBL/GenBank/DDBJ databases">
        <authorList>
            <person name="Rodrigo-Torres L."/>
            <person name="Arahal D.R."/>
        </authorList>
    </citation>
    <scope>NUCLEOTIDE SEQUENCE [LARGE SCALE GENOMIC DNA]</scope>
    <source>
        <strain evidence="4 6">CECT 5118</strain>
    </source>
</reference>
<keyword evidence="6" id="KW-1185">Reference proteome</keyword>
<dbReference type="AlphaFoldDB" id="A0A0P1FWU0"/>
<dbReference type="InterPro" id="IPR050498">
    <property type="entry name" value="Ycf3"/>
</dbReference>
<feature type="signal peptide" evidence="3">
    <location>
        <begin position="1"/>
        <end position="23"/>
    </location>
</feature>
<dbReference type="SMART" id="SM00028">
    <property type="entry name" value="TPR"/>
    <property type="match status" value="2"/>
</dbReference>
<keyword evidence="5" id="KW-0808">Transferase</keyword>
<protein>
    <submittedName>
        <fullName evidence="4 5">O-linked N-acetylglucosamine transferase, SPINDLY family</fullName>
    </submittedName>
</protein>
<evidence type="ECO:0000313" key="4">
    <source>
        <dbReference type="EMBL" id="CUH68161.1"/>
    </source>
</evidence>
<evidence type="ECO:0000313" key="7">
    <source>
        <dbReference type="Proteomes" id="UP000051887"/>
    </source>
</evidence>
<evidence type="ECO:0000313" key="6">
    <source>
        <dbReference type="Proteomes" id="UP000051086"/>
    </source>
</evidence>
<evidence type="ECO:0000256" key="2">
    <source>
        <dbReference type="ARBA" id="ARBA00022803"/>
    </source>
</evidence>
<dbReference type="SUPFAM" id="SSF48452">
    <property type="entry name" value="TPR-like"/>
    <property type="match status" value="1"/>
</dbReference>
<name>A0A0P1FWU0_9RHOB</name>
<dbReference type="GO" id="GO:0016740">
    <property type="term" value="F:transferase activity"/>
    <property type="evidence" value="ECO:0007669"/>
    <property type="project" value="UniProtKB-KW"/>
</dbReference>
<dbReference type="EMBL" id="CYSC01000040">
    <property type="protein sequence ID" value="CUH73371.1"/>
    <property type="molecule type" value="Genomic_DNA"/>
</dbReference>
<dbReference type="Pfam" id="PF14559">
    <property type="entry name" value="TPR_19"/>
    <property type="match status" value="1"/>
</dbReference>
<dbReference type="EMBL" id="CYSB01000030">
    <property type="protein sequence ID" value="CUH68161.1"/>
    <property type="molecule type" value="Genomic_DNA"/>
</dbReference>